<keyword evidence="11" id="KW-0325">Glycoprotein</keyword>
<keyword evidence="3" id="KW-0808">Transferase</keyword>
<dbReference type="GO" id="GO:0016020">
    <property type="term" value="C:membrane"/>
    <property type="evidence" value="ECO:0007669"/>
    <property type="project" value="UniProtKB-SubCell"/>
</dbReference>
<dbReference type="Pfam" id="PF12819">
    <property type="entry name" value="Malectin_like"/>
    <property type="match status" value="1"/>
</dbReference>
<dbReference type="PANTHER" id="PTHR34590:SF5">
    <property type="entry name" value="OS04G0586500 PROTEIN"/>
    <property type="match status" value="1"/>
</dbReference>
<dbReference type="Gene3D" id="2.60.120.430">
    <property type="entry name" value="Galactose-binding lectin"/>
    <property type="match status" value="2"/>
</dbReference>
<gene>
    <name evidence="16" type="ORF">ACH5RR_031008</name>
</gene>
<dbReference type="PANTHER" id="PTHR34590">
    <property type="entry name" value="OS03G0124300 PROTEIN-RELATED"/>
    <property type="match status" value="1"/>
</dbReference>
<keyword evidence="7" id="KW-0418">Kinase</keyword>
<evidence type="ECO:0000256" key="8">
    <source>
        <dbReference type="ARBA" id="ARBA00022840"/>
    </source>
</evidence>
<feature type="region of interest" description="Disordered" evidence="12">
    <location>
        <begin position="409"/>
        <end position="434"/>
    </location>
</feature>
<sequence length="632" mass="69448">MNFDVHVLLLGITYSFIVIKVHSARNNNVSNSDSFVLSCGASSSAADDNGRNWIPDSKFLPSSDNSIVATAQSQDPSLPSTIPYMTARVFESESTYTFLVSPKTRHWIRLHFYPSSYNNLNSLNGLFSVTAGGFKLLIDFSVAITAQALTQAYIVREFSVIPIQSGILNLTFTPSSAYNGSFAFVNGIEIISTPEIFQAGPFVGFSDQSMEIEQNTMQTMIRLNVGGQYIPANNDSGFGRTWYDDSPYLFGAAFGVTSEADNNVKIKYPADLPEYIAPVNVYDTARSMGPNEKVNQNFNLTWVFQVDASYTYLVRFHFCDYQMSKVNQRVFTIFINNQTAFPDADVIGWANAIGVPVFKDFTIYVDDKGGGQLWVALHPNKTSKPEFYDVILNGLEVFKINDTKGNLAGPNPVPSPLAPAIDSQENRPFTPSKSSKRGLIIGAVVGAVVGFTMIIAFVAFLRRRERLAEGGNSSISGWLPIYGSSRSSETGTTVSSKSGGSSRISNFEQVSLADWALQCHARGALDNITDAFIKGEITPECLKHFAQTAVKCLSDQGIDRLSMGAVLWNLEYCLQLQNNPDGPELVAEQRANDAYNMHETLVTIGEEEEISKEVEDNSSNIIFSQIINSQGR</sequence>
<name>A0ABD2YDY0_9GENT</name>
<dbReference type="Gene3D" id="1.10.510.10">
    <property type="entry name" value="Transferase(Phosphotransferase) domain 1"/>
    <property type="match status" value="1"/>
</dbReference>
<evidence type="ECO:0000256" key="12">
    <source>
        <dbReference type="SAM" id="MobiDB-lite"/>
    </source>
</evidence>
<evidence type="ECO:0000256" key="9">
    <source>
        <dbReference type="ARBA" id="ARBA00022989"/>
    </source>
</evidence>
<evidence type="ECO:0000256" key="3">
    <source>
        <dbReference type="ARBA" id="ARBA00022679"/>
    </source>
</evidence>
<evidence type="ECO:0000256" key="4">
    <source>
        <dbReference type="ARBA" id="ARBA00022692"/>
    </source>
</evidence>
<dbReference type="FunFam" id="2.60.120.430:FF:000003">
    <property type="entry name" value="FERONIA receptor-like kinase"/>
    <property type="match status" value="1"/>
</dbReference>
<dbReference type="AlphaFoldDB" id="A0ABD2YDY0"/>
<evidence type="ECO:0000256" key="11">
    <source>
        <dbReference type="ARBA" id="ARBA00023180"/>
    </source>
</evidence>
<dbReference type="GO" id="GO:0005524">
    <property type="term" value="F:ATP binding"/>
    <property type="evidence" value="ECO:0007669"/>
    <property type="project" value="UniProtKB-KW"/>
</dbReference>
<dbReference type="InterPro" id="IPR024788">
    <property type="entry name" value="Malectin-like_Carb-bd_dom"/>
</dbReference>
<dbReference type="FunFam" id="2.60.120.430:FF:000007">
    <property type="entry name" value="FERONIA receptor-like kinase"/>
    <property type="match status" value="1"/>
</dbReference>
<dbReference type="EMBL" id="JBJUIK010000013">
    <property type="protein sequence ID" value="KAL3505626.1"/>
    <property type="molecule type" value="Genomic_DNA"/>
</dbReference>
<dbReference type="GO" id="GO:0004674">
    <property type="term" value="F:protein serine/threonine kinase activity"/>
    <property type="evidence" value="ECO:0007669"/>
    <property type="project" value="UniProtKB-KW"/>
</dbReference>
<evidence type="ECO:0000256" key="14">
    <source>
        <dbReference type="SAM" id="SignalP"/>
    </source>
</evidence>
<dbReference type="InterPro" id="IPR045272">
    <property type="entry name" value="ANXUR1/2-like"/>
</dbReference>
<accession>A0ABD2YDY0</accession>
<evidence type="ECO:0000256" key="2">
    <source>
        <dbReference type="ARBA" id="ARBA00022527"/>
    </source>
</evidence>
<keyword evidence="9 13" id="KW-1133">Transmembrane helix</keyword>
<proteinExistence type="predicted"/>
<feature type="signal peptide" evidence="14">
    <location>
        <begin position="1"/>
        <end position="23"/>
    </location>
</feature>
<evidence type="ECO:0000259" key="15">
    <source>
        <dbReference type="Pfam" id="PF12819"/>
    </source>
</evidence>
<keyword evidence="10 13" id="KW-0472">Membrane</keyword>
<feature type="chain" id="PRO_5044849431" description="Malectin-like domain-containing protein" evidence="14">
    <location>
        <begin position="24"/>
        <end position="632"/>
    </location>
</feature>
<dbReference type="Proteomes" id="UP001630127">
    <property type="component" value="Unassembled WGS sequence"/>
</dbReference>
<reference evidence="16 17" key="1">
    <citation type="submission" date="2024-11" db="EMBL/GenBank/DDBJ databases">
        <title>A near-complete genome assembly of Cinchona calisaya.</title>
        <authorList>
            <person name="Lian D.C."/>
            <person name="Zhao X.W."/>
            <person name="Wei L."/>
        </authorList>
    </citation>
    <scope>NUCLEOTIDE SEQUENCE [LARGE SCALE GENOMIC DNA]</scope>
    <source>
        <tissue evidence="16">Nenye</tissue>
    </source>
</reference>
<keyword evidence="5 14" id="KW-0732">Signal</keyword>
<evidence type="ECO:0000256" key="13">
    <source>
        <dbReference type="SAM" id="Phobius"/>
    </source>
</evidence>
<evidence type="ECO:0000256" key="10">
    <source>
        <dbReference type="ARBA" id="ARBA00023136"/>
    </source>
</evidence>
<evidence type="ECO:0000256" key="1">
    <source>
        <dbReference type="ARBA" id="ARBA00004479"/>
    </source>
</evidence>
<feature type="domain" description="Malectin-like" evidence="15">
    <location>
        <begin position="37"/>
        <end position="400"/>
    </location>
</feature>
<dbReference type="CDD" id="cd21699">
    <property type="entry name" value="JMTM_APP_like"/>
    <property type="match status" value="1"/>
</dbReference>
<comment type="subcellular location">
    <subcellularLocation>
        <location evidence="1">Membrane</location>
        <topology evidence="1">Single-pass type I membrane protein</topology>
    </subcellularLocation>
</comment>
<evidence type="ECO:0000313" key="16">
    <source>
        <dbReference type="EMBL" id="KAL3505626.1"/>
    </source>
</evidence>
<keyword evidence="2" id="KW-0723">Serine/threonine-protein kinase</keyword>
<keyword evidence="17" id="KW-1185">Reference proteome</keyword>
<keyword evidence="4 13" id="KW-0812">Transmembrane</keyword>
<evidence type="ECO:0000256" key="7">
    <source>
        <dbReference type="ARBA" id="ARBA00022777"/>
    </source>
</evidence>
<keyword evidence="8" id="KW-0067">ATP-binding</keyword>
<evidence type="ECO:0000256" key="6">
    <source>
        <dbReference type="ARBA" id="ARBA00022741"/>
    </source>
</evidence>
<keyword evidence="6" id="KW-0547">Nucleotide-binding</keyword>
<evidence type="ECO:0000313" key="17">
    <source>
        <dbReference type="Proteomes" id="UP001630127"/>
    </source>
</evidence>
<comment type="caution">
    <text evidence="16">The sequence shown here is derived from an EMBL/GenBank/DDBJ whole genome shotgun (WGS) entry which is preliminary data.</text>
</comment>
<organism evidence="16 17">
    <name type="scientific">Cinchona calisaya</name>
    <dbReference type="NCBI Taxonomy" id="153742"/>
    <lineage>
        <taxon>Eukaryota</taxon>
        <taxon>Viridiplantae</taxon>
        <taxon>Streptophyta</taxon>
        <taxon>Embryophyta</taxon>
        <taxon>Tracheophyta</taxon>
        <taxon>Spermatophyta</taxon>
        <taxon>Magnoliopsida</taxon>
        <taxon>eudicotyledons</taxon>
        <taxon>Gunneridae</taxon>
        <taxon>Pentapetalae</taxon>
        <taxon>asterids</taxon>
        <taxon>lamiids</taxon>
        <taxon>Gentianales</taxon>
        <taxon>Rubiaceae</taxon>
        <taxon>Cinchonoideae</taxon>
        <taxon>Cinchoneae</taxon>
        <taxon>Cinchona</taxon>
    </lineage>
</organism>
<evidence type="ECO:0000256" key="5">
    <source>
        <dbReference type="ARBA" id="ARBA00022729"/>
    </source>
</evidence>
<feature type="transmembrane region" description="Helical" evidence="13">
    <location>
        <begin position="439"/>
        <end position="461"/>
    </location>
</feature>
<protein>
    <recommendedName>
        <fullName evidence="15">Malectin-like domain-containing protein</fullName>
    </recommendedName>
</protein>